<feature type="domain" description="Glycosyltransferase subfamily 4-like N-terminal" evidence="3">
    <location>
        <begin position="24"/>
        <end position="177"/>
    </location>
</feature>
<reference evidence="5" key="1">
    <citation type="submission" date="2020-10" db="EMBL/GenBank/DDBJ databases">
        <title>Genome-based taxonomic classification of the species Anabaenopsis elenkinii.</title>
        <authorList>
            <person name="Delbaje E."/>
            <person name="Andreote A.P.D."/>
            <person name="Pellegrinetti T.A."/>
            <person name="Cruz R.B."/>
            <person name="Branco L.H.Z."/>
            <person name="Fiore M.F."/>
        </authorList>
    </citation>
    <scope>NUCLEOTIDE SEQUENCE [LARGE SCALE GENOMIC DNA]</scope>
    <source>
        <strain evidence="5">CCIBt3563</strain>
    </source>
</reference>
<dbReference type="GO" id="GO:0009103">
    <property type="term" value="P:lipopolysaccharide biosynthetic process"/>
    <property type="evidence" value="ECO:0007669"/>
    <property type="project" value="TreeGrafter"/>
</dbReference>
<sequence>MDLMKTLDNQLIINLSILWSQPTGISNYAQNIFPYLKSLCPTLLTPQQDPEFNCYPVPNNLTPAQGTKGHLRRLLWTQFQLPQIYTNLKSRLLFSPLPEAPLYSNCRFVVVSHDLIPLRFPQRFSPLTFYHRYYVPQVLKQAQHIICNSQATAEDIINFYQIPAGQITPILLGYDREHFHPAHEKSPENQPYFLYLGRHDPYKNLHRLIGAFAELPNRGEYQLWLAGPVDRRYTPLLQTQVAELGITQQVKFLNYVSYDELPKIIHGAIALVFPSLWEGFGLPVLEAMACGTPVITSNLSSLPEVAGEAAILINPYNRAEITAAMQMIAEDLQMRSHLSTQGINRASQFSWEKTGLATAEVLSRYL</sequence>
<keyword evidence="5" id="KW-1185">Reference proteome</keyword>
<evidence type="ECO:0000313" key="5">
    <source>
        <dbReference type="Proteomes" id="UP000593846"/>
    </source>
</evidence>
<dbReference type="Pfam" id="PF13439">
    <property type="entry name" value="Glyco_transf_4"/>
    <property type="match status" value="1"/>
</dbReference>
<gene>
    <name evidence="4" type="ORF">IM676_01310</name>
</gene>
<keyword evidence="1 4" id="KW-0808">Transferase</keyword>
<protein>
    <submittedName>
        <fullName evidence="4">Glycosyltransferase family 4 protein</fullName>
    </submittedName>
</protein>
<dbReference type="EMBL" id="CP063311">
    <property type="protein sequence ID" value="QOV23029.1"/>
    <property type="molecule type" value="Genomic_DNA"/>
</dbReference>
<dbReference type="InterPro" id="IPR001296">
    <property type="entry name" value="Glyco_trans_1"/>
</dbReference>
<dbReference type="KEGG" id="aee:IM676_01310"/>
<dbReference type="PANTHER" id="PTHR46401:SF2">
    <property type="entry name" value="GLYCOSYLTRANSFERASE WBBK-RELATED"/>
    <property type="match status" value="1"/>
</dbReference>
<dbReference type="Proteomes" id="UP000593846">
    <property type="component" value="Chromosome"/>
</dbReference>
<dbReference type="SUPFAM" id="SSF53756">
    <property type="entry name" value="UDP-Glycosyltransferase/glycogen phosphorylase"/>
    <property type="match status" value="1"/>
</dbReference>
<evidence type="ECO:0000259" key="3">
    <source>
        <dbReference type="Pfam" id="PF13439"/>
    </source>
</evidence>
<proteinExistence type="predicted"/>
<dbReference type="Gene3D" id="3.40.50.2000">
    <property type="entry name" value="Glycogen Phosphorylase B"/>
    <property type="match status" value="2"/>
</dbReference>
<evidence type="ECO:0000313" key="4">
    <source>
        <dbReference type="EMBL" id="QOV23029.1"/>
    </source>
</evidence>
<dbReference type="AlphaFoldDB" id="A0A7S6RDQ1"/>
<evidence type="ECO:0000259" key="2">
    <source>
        <dbReference type="Pfam" id="PF00534"/>
    </source>
</evidence>
<name>A0A7S6RDQ1_9CYAN</name>
<organism evidence="4 5">
    <name type="scientific">Anabaenopsis elenkinii CCIBt3563</name>
    <dbReference type="NCBI Taxonomy" id="2779889"/>
    <lineage>
        <taxon>Bacteria</taxon>
        <taxon>Bacillati</taxon>
        <taxon>Cyanobacteriota</taxon>
        <taxon>Cyanophyceae</taxon>
        <taxon>Nostocales</taxon>
        <taxon>Nodulariaceae</taxon>
        <taxon>Anabaenopsis</taxon>
    </lineage>
</organism>
<dbReference type="GO" id="GO:0016757">
    <property type="term" value="F:glycosyltransferase activity"/>
    <property type="evidence" value="ECO:0007669"/>
    <property type="project" value="InterPro"/>
</dbReference>
<accession>A0A7S6RDQ1</accession>
<dbReference type="CDD" id="cd03809">
    <property type="entry name" value="GT4_MtfB-like"/>
    <property type="match status" value="1"/>
</dbReference>
<dbReference type="PANTHER" id="PTHR46401">
    <property type="entry name" value="GLYCOSYLTRANSFERASE WBBK-RELATED"/>
    <property type="match status" value="1"/>
</dbReference>
<feature type="domain" description="Glycosyl transferase family 1" evidence="2">
    <location>
        <begin position="182"/>
        <end position="344"/>
    </location>
</feature>
<dbReference type="Pfam" id="PF00534">
    <property type="entry name" value="Glycos_transf_1"/>
    <property type="match status" value="1"/>
</dbReference>
<dbReference type="FunFam" id="3.40.50.2000:FF:000119">
    <property type="entry name" value="Glycosyl transferase group 1"/>
    <property type="match status" value="1"/>
</dbReference>
<dbReference type="RefSeq" id="WP_200988639.1">
    <property type="nucleotide sequence ID" value="NZ_CP063311.1"/>
</dbReference>
<dbReference type="InterPro" id="IPR028098">
    <property type="entry name" value="Glyco_trans_4-like_N"/>
</dbReference>
<evidence type="ECO:0000256" key="1">
    <source>
        <dbReference type="ARBA" id="ARBA00022679"/>
    </source>
</evidence>